<keyword evidence="1" id="KW-0812">Transmembrane</keyword>
<feature type="transmembrane region" description="Helical" evidence="1">
    <location>
        <begin position="30"/>
        <end position="46"/>
    </location>
</feature>
<name>A0A8S5UDB6_9CAUD</name>
<proteinExistence type="predicted"/>
<keyword evidence="1" id="KW-0472">Membrane</keyword>
<evidence type="ECO:0000256" key="1">
    <source>
        <dbReference type="SAM" id="Phobius"/>
    </source>
</evidence>
<evidence type="ECO:0000313" key="2">
    <source>
        <dbReference type="EMBL" id="DAF92366.1"/>
    </source>
</evidence>
<accession>A0A8S5UDB6</accession>
<organism evidence="2">
    <name type="scientific">Myoviridae sp. ctOpw2</name>
    <dbReference type="NCBI Taxonomy" id="2825093"/>
    <lineage>
        <taxon>Viruses</taxon>
        <taxon>Duplodnaviria</taxon>
        <taxon>Heunggongvirae</taxon>
        <taxon>Uroviricota</taxon>
        <taxon>Caudoviricetes</taxon>
    </lineage>
</organism>
<keyword evidence="1" id="KW-1133">Transmembrane helix</keyword>
<reference evidence="2" key="1">
    <citation type="journal article" date="2021" name="Proc. Natl. Acad. Sci. U.S.A.">
        <title>A Catalog of Tens of Thousands of Viruses from Human Metagenomes Reveals Hidden Associations with Chronic Diseases.</title>
        <authorList>
            <person name="Tisza M.J."/>
            <person name="Buck C.B."/>
        </authorList>
    </citation>
    <scope>NUCLEOTIDE SEQUENCE</scope>
    <source>
        <strain evidence="2">CtOpw2</strain>
    </source>
</reference>
<protein>
    <submittedName>
        <fullName evidence="2">Uncharacterized protein</fullName>
    </submittedName>
</protein>
<dbReference type="EMBL" id="BK016065">
    <property type="protein sequence ID" value="DAF92366.1"/>
    <property type="molecule type" value="Genomic_DNA"/>
</dbReference>
<sequence>MIFKVIAFIIILSIIKEMDEAKEKKDLCDIVYWGILMTITIMVMGWA</sequence>